<dbReference type="InterPro" id="IPR057326">
    <property type="entry name" value="KR_dom"/>
</dbReference>
<dbReference type="Proteomes" id="UP001583177">
    <property type="component" value="Unassembled WGS sequence"/>
</dbReference>
<dbReference type="InterPro" id="IPR013217">
    <property type="entry name" value="Methyltransf_12"/>
</dbReference>
<accession>A0ABR3WPC2</accession>
<dbReference type="SMART" id="SM00829">
    <property type="entry name" value="PKS_ER"/>
    <property type="match status" value="1"/>
</dbReference>
<evidence type="ECO:0000313" key="14">
    <source>
        <dbReference type="Proteomes" id="UP001583177"/>
    </source>
</evidence>
<dbReference type="CDD" id="cd02440">
    <property type="entry name" value="AdoMet_MTases"/>
    <property type="match status" value="1"/>
</dbReference>
<dbReference type="Gene3D" id="3.30.70.3290">
    <property type="match status" value="1"/>
</dbReference>
<dbReference type="PANTHER" id="PTHR43775">
    <property type="entry name" value="FATTY ACID SYNTHASE"/>
    <property type="match status" value="1"/>
</dbReference>
<dbReference type="Pfam" id="PF02801">
    <property type="entry name" value="Ketoacyl-synt_C"/>
    <property type="match status" value="1"/>
</dbReference>
<organism evidence="13 14">
    <name type="scientific">Diaporthe australafricana</name>
    <dbReference type="NCBI Taxonomy" id="127596"/>
    <lineage>
        <taxon>Eukaryota</taxon>
        <taxon>Fungi</taxon>
        <taxon>Dikarya</taxon>
        <taxon>Ascomycota</taxon>
        <taxon>Pezizomycotina</taxon>
        <taxon>Sordariomycetes</taxon>
        <taxon>Sordariomycetidae</taxon>
        <taxon>Diaporthales</taxon>
        <taxon>Diaporthaceae</taxon>
        <taxon>Diaporthe</taxon>
    </lineage>
</organism>
<keyword evidence="1" id="KW-0596">Phosphopantetheine</keyword>
<evidence type="ECO:0000256" key="8">
    <source>
        <dbReference type="PROSITE-ProRule" id="PRU01363"/>
    </source>
</evidence>
<dbReference type="Pfam" id="PF21089">
    <property type="entry name" value="PKS_DH_N"/>
    <property type="match status" value="1"/>
</dbReference>
<dbReference type="InterPro" id="IPR013968">
    <property type="entry name" value="PKS_KR"/>
</dbReference>
<dbReference type="Gene3D" id="3.40.366.10">
    <property type="entry name" value="Malonyl-Coenzyme A Acyl Carrier Protein, domain 2"/>
    <property type="match status" value="1"/>
</dbReference>
<dbReference type="InterPro" id="IPR049900">
    <property type="entry name" value="PKS_mFAS_DH"/>
</dbReference>
<dbReference type="InterPro" id="IPR020841">
    <property type="entry name" value="PKS_Beta-ketoAc_synthase_dom"/>
</dbReference>
<dbReference type="CDD" id="cd00833">
    <property type="entry name" value="PKS"/>
    <property type="match status" value="1"/>
</dbReference>
<evidence type="ECO:0000256" key="6">
    <source>
        <dbReference type="ARBA" id="ARBA00023268"/>
    </source>
</evidence>
<dbReference type="SMART" id="SM00827">
    <property type="entry name" value="PKS_AT"/>
    <property type="match status" value="1"/>
</dbReference>
<keyword evidence="3" id="KW-0808">Transferase</keyword>
<dbReference type="InterPro" id="IPR020843">
    <property type="entry name" value="ER"/>
</dbReference>
<feature type="domain" description="Carrier" evidence="10">
    <location>
        <begin position="2633"/>
        <end position="2711"/>
    </location>
</feature>
<dbReference type="PROSITE" id="PS52004">
    <property type="entry name" value="KS3_2"/>
    <property type="match status" value="1"/>
</dbReference>
<keyword evidence="6" id="KW-0511">Multifunctional enzyme</keyword>
<dbReference type="InterPro" id="IPR006162">
    <property type="entry name" value="Ppantetheine_attach_site"/>
</dbReference>
<feature type="domain" description="PKS/mFAS DH" evidence="12">
    <location>
        <begin position="1018"/>
        <end position="1337"/>
    </location>
</feature>
<dbReference type="SUPFAM" id="SSF52151">
    <property type="entry name" value="FabD/lysophospholipase-like"/>
    <property type="match status" value="1"/>
</dbReference>
<keyword evidence="4" id="KW-0521">NADP</keyword>
<dbReference type="SUPFAM" id="SSF55048">
    <property type="entry name" value="Probable ACP-binding domain of malonyl-CoA ACP transacylase"/>
    <property type="match status" value="1"/>
</dbReference>
<dbReference type="SMART" id="SM00825">
    <property type="entry name" value="PKS_KS"/>
    <property type="match status" value="1"/>
</dbReference>
<dbReference type="Gene3D" id="1.10.1200.10">
    <property type="entry name" value="ACP-like"/>
    <property type="match status" value="1"/>
</dbReference>
<dbReference type="CDD" id="cd05274">
    <property type="entry name" value="KR_FAS_SDR_x"/>
    <property type="match status" value="1"/>
</dbReference>
<dbReference type="Gene3D" id="3.90.180.10">
    <property type="entry name" value="Medium-chain alcohol dehydrogenases, catalytic domain"/>
    <property type="match status" value="1"/>
</dbReference>
<feature type="active site" description="Proton donor; for dehydratase activity" evidence="8">
    <location>
        <position position="1248"/>
    </location>
</feature>
<evidence type="ECO:0000256" key="5">
    <source>
        <dbReference type="ARBA" id="ARBA00023002"/>
    </source>
</evidence>
<dbReference type="SMART" id="SM00826">
    <property type="entry name" value="PKS_DH"/>
    <property type="match status" value="1"/>
</dbReference>
<protein>
    <submittedName>
        <fullName evidence="13">Type I Iterative PKS</fullName>
    </submittedName>
</protein>
<dbReference type="PROSITE" id="PS00012">
    <property type="entry name" value="PHOSPHOPANTETHEINE"/>
    <property type="match status" value="1"/>
</dbReference>
<dbReference type="SUPFAM" id="SSF53901">
    <property type="entry name" value="Thiolase-like"/>
    <property type="match status" value="1"/>
</dbReference>
<evidence type="ECO:0000256" key="7">
    <source>
        <dbReference type="ARBA" id="ARBA00023315"/>
    </source>
</evidence>
<dbReference type="InterPro" id="IPR016039">
    <property type="entry name" value="Thiolase-like"/>
</dbReference>
<dbReference type="InterPro" id="IPR050091">
    <property type="entry name" value="PKS_NRPS_Biosynth_Enz"/>
</dbReference>
<dbReference type="Pfam" id="PF14765">
    <property type="entry name" value="PS-DH"/>
    <property type="match status" value="1"/>
</dbReference>
<dbReference type="InterPro" id="IPR014030">
    <property type="entry name" value="Ketoacyl_synth_N"/>
</dbReference>
<feature type="domain" description="Ketosynthase family 3 (KS3)" evidence="11">
    <location>
        <begin position="7"/>
        <end position="433"/>
    </location>
</feature>
<feature type="compositionally biased region" description="Low complexity" evidence="9">
    <location>
        <begin position="494"/>
        <end position="510"/>
    </location>
</feature>
<feature type="region of interest" description="C-terminal hotdog fold" evidence="8">
    <location>
        <begin position="1177"/>
        <end position="1337"/>
    </location>
</feature>
<dbReference type="InterPro" id="IPR011032">
    <property type="entry name" value="GroES-like_sf"/>
</dbReference>
<dbReference type="SUPFAM" id="SSF47336">
    <property type="entry name" value="ACP-like"/>
    <property type="match status" value="1"/>
</dbReference>
<keyword evidence="14" id="KW-1185">Reference proteome</keyword>
<dbReference type="Gene3D" id="3.10.129.110">
    <property type="entry name" value="Polyketide synthase dehydratase"/>
    <property type="match status" value="1"/>
</dbReference>
<dbReference type="Pfam" id="PF00698">
    <property type="entry name" value="Acyl_transf_1"/>
    <property type="match status" value="1"/>
</dbReference>
<dbReference type="EMBL" id="JAWRVE010000061">
    <property type="protein sequence ID" value="KAL1865521.1"/>
    <property type="molecule type" value="Genomic_DNA"/>
</dbReference>
<dbReference type="InterPro" id="IPR018201">
    <property type="entry name" value="Ketoacyl_synth_AS"/>
</dbReference>
<dbReference type="Gene3D" id="3.40.47.10">
    <property type="match status" value="1"/>
</dbReference>
<name>A0ABR3WPC2_9PEZI</name>
<dbReference type="InterPro" id="IPR042104">
    <property type="entry name" value="PKS_dehydratase_sf"/>
</dbReference>
<feature type="region of interest" description="Disordered" evidence="9">
    <location>
        <begin position="457"/>
        <end position="528"/>
    </location>
</feature>
<dbReference type="InterPro" id="IPR036291">
    <property type="entry name" value="NAD(P)-bd_dom_sf"/>
</dbReference>
<evidence type="ECO:0000259" key="10">
    <source>
        <dbReference type="PROSITE" id="PS50075"/>
    </source>
</evidence>
<evidence type="ECO:0000313" key="13">
    <source>
        <dbReference type="EMBL" id="KAL1865521.1"/>
    </source>
</evidence>
<dbReference type="SMART" id="SM00822">
    <property type="entry name" value="PKS_KR"/>
    <property type="match status" value="1"/>
</dbReference>
<feature type="active site" description="Proton acceptor; for dehydratase activity" evidence="8">
    <location>
        <position position="1050"/>
    </location>
</feature>
<keyword evidence="7" id="KW-0012">Acyltransferase</keyword>
<dbReference type="CDD" id="cd05195">
    <property type="entry name" value="enoyl_red"/>
    <property type="match status" value="1"/>
</dbReference>
<dbReference type="InterPro" id="IPR014043">
    <property type="entry name" value="Acyl_transferase_dom"/>
</dbReference>
<dbReference type="PROSITE" id="PS00606">
    <property type="entry name" value="KS3_1"/>
    <property type="match status" value="1"/>
</dbReference>
<dbReference type="InterPro" id="IPR036736">
    <property type="entry name" value="ACP-like_sf"/>
</dbReference>
<gene>
    <name evidence="13" type="ORF">Daus18300_007166</name>
</gene>
<dbReference type="InterPro" id="IPR020806">
    <property type="entry name" value="PKS_PP-bd"/>
</dbReference>
<dbReference type="InterPro" id="IPR049552">
    <property type="entry name" value="PKS_DH_N"/>
</dbReference>
<evidence type="ECO:0000256" key="9">
    <source>
        <dbReference type="SAM" id="MobiDB-lite"/>
    </source>
</evidence>
<reference evidence="13 14" key="1">
    <citation type="journal article" date="2024" name="IMA Fungus">
        <title>IMA Genome - F19 : A genome assembly and annotation guide to empower mycologists, including annotated draft genome sequences of Ceratocystis pirilliformis, Diaporthe australafricana, Fusarium ophioides, Paecilomyces lecythidis, and Sporothrix stenoceras.</title>
        <authorList>
            <person name="Aylward J."/>
            <person name="Wilson A.M."/>
            <person name="Visagie C.M."/>
            <person name="Spraker J."/>
            <person name="Barnes I."/>
            <person name="Buitendag C."/>
            <person name="Ceriani C."/>
            <person name="Del Mar Angel L."/>
            <person name="du Plessis D."/>
            <person name="Fuchs T."/>
            <person name="Gasser K."/>
            <person name="Kramer D."/>
            <person name="Li W."/>
            <person name="Munsamy K."/>
            <person name="Piso A."/>
            <person name="Price J.L."/>
            <person name="Sonnekus B."/>
            <person name="Thomas C."/>
            <person name="van der Nest A."/>
            <person name="van Dijk A."/>
            <person name="van Heerden A."/>
            <person name="van Vuuren N."/>
            <person name="Yilmaz N."/>
            <person name="Duong T.A."/>
            <person name="van der Merwe N.A."/>
            <person name="Wingfield M.J."/>
            <person name="Wingfield B.D."/>
        </authorList>
    </citation>
    <scope>NUCLEOTIDE SEQUENCE [LARGE SCALE GENOMIC DNA]</scope>
    <source>
        <strain evidence="13 14">CMW 18300</strain>
    </source>
</reference>
<dbReference type="InterPro" id="IPR001227">
    <property type="entry name" value="Ac_transferase_dom_sf"/>
</dbReference>
<dbReference type="SUPFAM" id="SSF51735">
    <property type="entry name" value="NAD(P)-binding Rossmann-fold domains"/>
    <property type="match status" value="2"/>
</dbReference>
<dbReference type="SUPFAM" id="SSF50129">
    <property type="entry name" value="GroES-like"/>
    <property type="match status" value="1"/>
</dbReference>
<dbReference type="InterPro" id="IPR014031">
    <property type="entry name" value="Ketoacyl_synth_C"/>
</dbReference>
<comment type="caution">
    <text evidence="13">The sequence shown here is derived from an EMBL/GenBank/DDBJ whole genome shotgun (WGS) entry which is preliminary data.</text>
</comment>
<evidence type="ECO:0000256" key="2">
    <source>
        <dbReference type="ARBA" id="ARBA00022553"/>
    </source>
</evidence>
<feature type="region of interest" description="Disordered" evidence="9">
    <location>
        <begin position="2591"/>
        <end position="2612"/>
    </location>
</feature>
<sequence>MSTQEQHEAVAIVGMGCRWPGGVRNGPEFWEFLKNRVDGWREFDDPRFSAQGFHHPNTDRPGTMAMRGAFLADEDARLFDHSFFGMTGLEVETLDPSQRKLLEVTYEAFENGGETWESVSGTRTGVFVGNFCLDHWMIQSRDWDFPRPYAFTGAGTSILANRISYIFNLSGPSLTVDTACSSSMYALHLAMNAIRAGDCDAAVVASANWIADPGVQIALDKLGALSASARCHTFDIRAEGYARGEGYGAIYLKRASSAVADGSPIRALIRGSSMNSNGKTGGITRPSPAGQEAVIREAYRNAGHLSFSDTSYFECHGTGTYVGDPLEVAAVGRVFAGERAADDPLLVGSVKTNVGHTEGASALASIMKVVLSLEHGVIPPIFDLQTLNPNVDFEGASVKVVQDMTEFPDDKLKRASINSFGYGGANGHCIIDHVQTLFPDYVKPGVYGKQVTNGLTNGISNGKQNGSQNGHQNGHLNGHLNGLHNGYQNGGHQNGHSNGHSNGYQNGSSSPKHHPITSTRSSKAKRAADAGTRPLVLLPFAAHNKDSLQLNIAALGGAIDRFALSDVAYTLGTRRSRLPHRTFRVVAADKAAAGLLGLDGSAAAITPPVLRSPLQPGGVGFVFTGQGAQWPAMGAELLSEYGVFRAAIRYLDHVLSTLPAPPKWTLAGVLSGEAADPELIHAAEVSQTACTALQVGLVDLLASWSVRPVAVAGHSSGEIGAAYASGRVTAAEAIVAAYFRGQAVARNQQKGAMLAVGLGPEDTYSYLAGREDKVRIAAYNSPGSVTLSGDADAVEELAKQLDGAGIFNRLLKTGGNAYHSHHMLALGRDYDALLSEGLAHIQKLGLANGSSDQRYDAVRWVSSVTPGKTIPPIMDMDVAGPAYWRANLESPVRFSDAIAGLVDSDDVQVLVEVGPHPALKSPIDQILKKADKSSVAYRSTLKRQKNGRESMLELAGGLFCLNADIDLASVNAVDGAHGGLEHGSIAVDLPPYQYAYGPVAYHESRQSKEYRHRKVKRHDLLGSKVAGNAKLRPQWRNLLRVKDVPWLADHRLLPDAVFPAAGYVALAVEAARRIHEEFPTQVPIAGYSLRDVSIKSSLPIPEDDFGVEIMTSMEVVDVSTSQSPAWASFSVSSVTRESEEWTEHCTGLVMIQLSEPDPSALTSTSGLSVDSSTTNTTGGRAVNADNWYKKFAAIGLGYGKTFQPLSDIHTDPQSSSTNDRALATVSLKTTAGSIQDESRYALHPASLDGAIQLGLIACHGGQADQATTAFVPVHLSQLYLSNTAVPSSLESATAVARGQRRGLRGAYLDLAMTTPDGRQVLRVEGLRCTSYSRAAPSSSSLGKAHSSPFSRLVWKPDIRALSSSQCGALFPPPPENVDRAPLWAVVNTLAQAIVYSIYETFAGDGAAGPEPQPAGEVGHFFEWIKRRGTLDDNQLRREFRRMTGAQRQARLEGLVAQAPHVIEVQTAKLLHDNMADILAGRRTGVDVFISKGLLTPLYEEGLLMTGVYPQLFKVMDILGHANPNMRYFEIGGGTGGATRVAMRALRGPNGIKSYKDYTFTDISPGFLGTAREALSGSGFEDMIYSVLDAEQDPEASGYEPVYDVVIACQVLHATSDMKKTLTNVGKLLKPGGKLVLVETNQNFIVPGVVVGTFTGYWAGIPDGRVDAPFMSLDKWDENLQAVGFSGTELVLDDFPSPHNTTSVIVSTFTGSPLVPEAIKSTTTPGELQLLHSSSRPAPSLLGHLKGELEGRGLSLVSRPFHGVTSSAASGPQHAVLFLDDERLELDSEEDLAAIQHLARNSHSLTILTSCGIAKGRNPDGHLIPGLLRVLRTENPTSQFLSIDIDGERFEISGSGDAAEETRHLTRAIADQILELRSDVVNAADNAAGEESPTDREFVWQDGCLWVSRIVPVSDAETPVAGEYYSPDGKGGEIKTELLPLNSHDAVYAAFETSGVLASLYFAPNKETLTPLPEDAIDVKVTAIGINRNDLDVWSGRVDALRSVGEYTGVVTATGASVKGLGVGNRVLGLSTGQIQVGNWARVPSALALKLQPNDDPKQLVTLPRAYATAIYALEHVAHLSPGASWTGKTVLVQSATTQVGQALLALSKAKGADVYAVVSSAEVASFLAKKTGLSSSSIFASQDPATGLRRAAAATQKGVNGSFDIILSTERTDLDFLFMTPRLLRPLGQLIHAGRIEGQKAQAAGGLDMGLLSEKNATFSVVDLAVALDSNARLGGQLLQTVDKYYRRGLIKPSGPFSDQVTDVADLSRVLTEFSKSEVDTGKLVVTFEKPEAQVKMVPPFPSAKFDSEAWYVITGALGGLGQSIVRWMVDHGARHLLLLSRRAIDRVPDAQRLVTDLANHGVEARPVACDITDLAQVRNALSYLASSSHHPIRGVVHAAVSWQDLSFDKLTLARWRESLAAKVRGTKNLHEATLAQPLDFFVMTTSLLSVYALATQAAYTAANNFQDGFARHRRARGLPASTVAFSLIRDVGATGSEQATVDTFERNRTLTLSEQQFLALLEPAFLPRASAGAAQGADPLSAANLITCLDPAAMVAKNKTRDGGAPAGSAPRWYGDGRVAPITRAFTDAQQHAQDQLSGDAGVDGSGAKSRTAQLQQELEAGIQGGAGQRAATVALVENAIAETVAEMLFIDREAVDSAKSVADYGVDSLIAAELRTWFVEALKTDISMLKLLDQSVSIGALAAKIVDDALA</sequence>
<keyword evidence="2" id="KW-0597">Phosphoprotein</keyword>
<dbReference type="InterPro" id="IPR009081">
    <property type="entry name" value="PP-bd_ACP"/>
</dbReference>
<dbReference type="SUPFAM" id="SSF53335">
    <property type="entry name" value="S-adenosyl-L-methionine-dependent methyltransferases"/>
    <property type="match status" value="1"/>
</dbReference>
<evidence type="ECO:0000256" key="3">
    <source>
        <dbReference type="ARBA" id="ARBA00022679"/>
    </source>
</evidence>
<evidence type="ECO:0000259" key="12">
    <source>
        <dbReference type="PROSITE" id="PS52019"/>
    </source>
</evidence>
<dbReference type="SMART" id="SM00823">
    <property type="entry name" value="PKS_PP"/>
    <property type="match status" value="1"/>
</dbReference>
<dbReference type="Pfam" id="PF23297">
    <property type="entry name" value="ACP_SdgA_C"/>
    <property type="match status" value="1"/>
</dbReference>
<dbReference type="PROSITE" id="PS52019">
    <property type="entry name" value="PKS_MFAS_DH"/>
    <property type="match status" value="1"/>
</dbReference>
<dbReference type="Gene3D" id="3.40.50.720">
    <property type="entry name" value="NAD(P)-binding Rossmann-like Domain"/>
    <property type="match status" value="2"/>
</dbReference>
<dbReference type="Pfam" id="PF08242">
    <property type="entry name" value="Methyltransf_12"/>
    <property type="match status" value="1"/>
</dbReference>
<dbReference type="InterPro" id="IPR049551">
    <property type="entry name" value="PKS_DH_C"/>
</dbReference>
<proteinExistence type="predicted"/>
<feature type="region of interest" description="N-terminal hotdog fold" evidence="8">
    <location>
        <begin position="1018"/>
        <end position="1156"/>
    </location>
</feature>
<dbReference type="PANTHER" id="PTHR43775:SF50">
    <property type="entry name" value="HIGHLY REDUCING POLYKETIDE SYNTHASE SRDA"/>
    <property type="match status" value="1"/>
</dbReference>
<dbReference type="InterPro" id="IPR029063">
    <property type="entry name" value="SAM-dependent_MTases_sf"/>
</dbReference>
<evidence type="ECO:0000256" key="4">
    <source>
        <dbReference type="ARBA" id="ARBA00022857"/>
    </source>
</evidence>
<dbReference type="Pfam" id="PF08659">
    <property type="entry name" value="KR"/>
    <property type="match status" value="1"/>
</dbReference>
<dbReference type="PROSITE" id="PS50075">
    <property type="entry name" value="CARRIER"/>
    <property type="match status" value="1"/>
</dbReference>
<evidence type="ECO:0000259" key="11">
    <source>
        <dbReference type="PROSITE" id="PS52004"/>
    </source>
</evidence>
<dbReference type="InterPro" id="IPR020807">
    <property type="entry name" value="PKS_DH"/>
</dbReference>
<dbReference type="Gene3D" id="3.40.50.150">
    <property type="entry name" value="Vaccinia Virus protein VP39"/>
    <property type="match status" value="1"/>
</dbReference>
<feature type="compositionally biased region" description="Low complexity" evidence="9">
    <location>
        <begin position="457"/>
        <end position="487"/>
    </location>
</feature>
<dbReference type="InterPro" id="IPR016036">
    <property type="entry name" value="Malonyl_transacylase_ACP-bd"/>
</dbReference>
<keyword evidence="5" id="KW-0560">Oxidoreductase</keyword>
<evidence type="ECO:0000256" key="1">
    <source>
        <dbReference type="ARBA" id="ARBA00022450"/>
    </source>
</evidence>
<dbReference type="InterPro" id="IPR016035">
    <property type="entry name" value="Acyl_Trfase/lysoPLipase"/>
</dbReference>
<dbReference type="Pfam" id="PF00109">
    <property type="entry name" value="ketoacyl-synt"/>
    <property type="match status" value="1"/>
</dbReference>